<proteinExistence type="predicted"/>
<protein>
    <submittedName>
        <fullName evidence="1">Uncharacterized protein</fullName>
    </submittedName>
</protein>
<dbReference type="Proteomes" id="UP000509303">
    <property type="component" value="Chromosome"/>
</dbReference>
<gene>
    <name evidence="1" type="ORF">HUT08_14425</name>
</gene>
<accession>A0A7H8N7X6</accession>
<organism evidence="1 2">
    <name type="scientific">Streptomyces buecherae</name>
    <dbReference type="NCBI Taxonomy" id="2763006"/>
    <lineage>
        <taxon>Bacteria</taxon>
        <taxon>Bacillati</taxon>
        <taxon>Actinomycetota</taxon>
        <taxon>Actinomycetes</taxon>
        <taxon>Kitasatosporales</taxon>
        <taxon>Streptomycetaceae</taxon>
        <taxon>Streptomyces</taxon>
    </lineage>
</organism>
<dbReference type="EMBL" id="CP054929">
    <property type="protein sequence ID" value="QKW50529.1"/>
    <property type="molecule type" value="Genomic_DNA"/>
</dbReference>
<dbReference type="AlphaFoldDB" id="A0A7H8N7X6"/>
<name>A0A7H8N7X6_9ACTN</name>
<sequence length="136" mass="15214">MRDTLILFTSVTHHPTLVGRIRSFSRLAAGPQFERYACGDCTFGVAFDQDVLDECDEGELAWIAERIGPFRATLIEYEGMACARTLLEHAIPDLNGVLDTNYESLVSFPDAMRWLTLPPSRHFREGPPPDVLTDDG</sequence>
<keyword evidence="2" id="KW-1185">Reference proteome</keyword>
<dbReference type="RefSeq" id="WP_176162265.1">
    <property type="nucleotide sequence ID" value="NZ_CP054929.1"/>
</dbReference>
<reference evidence="1 2" key="1">
    <citation type="submission" date="2020-06" db="EMBL/GenBank/DDBJ databases">
        <title>Genome mining for natural products.</title>
        <authorList>
            <person name="Zhang B."/>
            <person name="Shi J."/>
            <person name="Ge H."/>
        </authorList>
    </citation>
    <scope>NUCLEOTIDE SEQUENCE [LARGE SCALE GENOMIC DNA]</scope>
    <source>
        <strain evidence="1 2">NA00687</strain>
    </source>
</reference>
<evidence type="ECO:0000313" key="2">
    <source>
        <dbReference type="Proteomes" id="UP000509303"/>
    </source>
</evidence>
<evidence type="ECO:0000313" key="1">
    <source>
        <dbReference type="EMBL" id="QKW50529.1"/>
    </source>
</evidence>